<accession>A0A810PWL4</accession>
<dbReference type="KEGG" id="vcop:MM50RIKEN_03410"/>
<proteinExistence type="predicted"/>
<dbReference type="EMBL" id="AP023418">
    <property type="protein sequence ID" value="BCK80578.1"/>
    <property type="molecule type" value="Genomic_DNA"/>
</dbReference>
<evidence type="ECO:0000313" key="3">
    <source>
        <dbReference type="Proteomes" id="UP000681035"/>
    </source>
</evidence>
<reference evidence="2" key="1">
    <citation type="submission" date="2020-09" db="EMBL/GenBank/DDBJ databases">
        <title>New species isolated from human feces.</title>
        <authorList>
            <person name="Kitahara M."/>
            <person name="Shigeno Y."/>
            <person name="Shime M."/>
            <person name="Matsumoto Y."/>
            <person name="Nakamura S."/>
            <person name="Motooka D."/>
            <person name="Fukuoka S."/>
            <person name="Nishikawa H."/>
            <person name="Benno Y."/>
        </authorList>
    </citation>
    <scope>NUCLEOTIDE SEQUENCE</scope>
    <source>
        <strain evidence="2">MM50</strain>
    </source>
</reference>
<evidence type="ECO:0000256" key="1">
    <source>
        <dbReference type="SAM" id="MobiDB-lite"/>
    </source>
</evidence>
<protein>
    <submittedName>
        <fullName evidence="2">Uncharacterized protein</fullName>
    </submittedName>
</protein>
<feature type="region of interest" description="Disordered" evidence="1">
    <location>
        <begin position="1"/>
        <end position="55"/>
    </location>
</feature>
<dbReference type="Proteomes" id="UP000681035">
    <property type="component" value="Chromosome"/>
</dbReference>
<feature type="compositionally biased region" description="Basic and acidic residues" evidence="1">
    <location>
        <begin position="43"/>
        <end position="55"/>
    </location>
</feature>
<sequence length="55" mass="5621">MAAAPVAQKYRTTSARAAFPGGHGKCPALRRPGQQGAQQGGDGGHHGDVGRQRTP</sequence>
<dbReference type="RefSeq" id="WP_213541502.1">
    <property type="nucleotide sequence ID" value="NZ_AP023418.1"/>
</dbReference>
<gene>
    <name evidence="2" type="ORF">MM50RIKEN_03410</name>
</gene>
<dbReference type="AlphaFoldDB" id="A0A810PWL4"/>
<name>A0A810PWL4_9FIRM</name>
<keyword evidence="3" id="KW-1185">Reference proteome</keyword>
<evidence type="ECO:0000313" key="2">
    <source>
        <dbReference type="EMBL" id="BCK80578.1"/>
    </source>
</evidence>
<organism evidence="2 3">
    <name type="scientific">Vescimonas coprocola</name>
    <dbReference type="NCBI Taxonomy" id="2714355"/>
    <lineage>
        <taxon>Bacteria</taxon>
        <taxon>Bacillati</taxon>
        <taxon>Bacillota</taxon>
        <taxon>Clostridia</taxon>
        <taxon>Eubacteriales</taxon>
        <taxon>Oscillospiraceae</taxon>
        <taxon>Vescimonas</taxon>
    </lineage>
</organism>